<dbReference type="PROSITE" id="PS51393">
    <property type="entry name" value="LIPOXYGENASE_3"/>
    <property type="match status" value="1"/>
</dbReference>
<protein>
    <submittedName>
        <fullName evidence="1">Arachidonate 5-lipoxygenase-like</fullName>
    </submittedName>
</protein>
<evidence type="ECO:0000313" key="1">
    <source>
        <dbReference type="EMBL" id="CAB4038596.1"/>
    </source>
</evidence>
<dbReference type="OrthoDB" id="407298at2759"/>
<comment type="caution">
    <text evidence="1">The sequence shown here is derived from an EMBL/GenBank/DDBJ whole genome shotgun (WGS) entry which is preliminary data.</text>
</comment>
<dbReference type="Proteomes" id="UP001152795">
    <property type="component" value="Unassembled WGS sequence"/>
</dbReference>
<dbReference type="InterPro" id="IPR013819">
    <property type="entry name" value="LipOase_C"/>
</dbReference>
<gene>
    <name evidence="1" type="ORF">PACLA_8A048435</name>
</gene>
<sequence length="71" mass="8237">MVVTKILSDRGTNPLGNFEVQYMYDPIGIEAIERFKKRLGEVAQIIDERNKSREFPYPYLHPLEVPNSISI</sequence>
<dbReference type="SUPFAM" id="SSF48484">
    <property type="entry name" value="Lipoxigenase"/>
    <property type="match status" value="1"/>
</dbReference>
<reference evidence="1" key="1">
    <citation type="submission" date="2020-04" db="EMBL/GenBank/DDBJ databases">
        <authorList>
            <person name="Alioto T."/>
            <person name="Alioto T."/>
            <person name="Gomez Garrido J."/>
        </authorList>
    </citation>
    <scope>NUCLEOTIDE SEQUENCE</scope>
    <source>
        <strain evidence="1">A484AB</strain>
    </source>
</reference>
<dbReference type="GO" id="GO:0046872">
    <property type="term" value="F:metal ion binding"/>
    <property type="evidence" value="ECO:0007669"/>
    <property type="project" value="InterPro"/>
</dbReference>
<accession>A0A7D9LQJ1</accession>
<dbReference type="Gene3D" id="1.20.245.10">
    <property type="entry name" value="Lipoxygenase-1, Domain 5"/>
    <property type="match status" value="1"/>
</dbReference>
<dbReference type="AlphaFoldDB" id="A0A7D9LQJ1"/>
<dbReference type="GO" id="GO:0016702">
    <property type="term" value="F:oxidoreductase activity, acting on single donors with incorporation of molecular oxygen, incorporation of two atoms of oxygen"/>
    <property type="evidence" value="ECO:0007669"/>
    <property type="project" value="InterPro"/>
</dbReference>
<organism evidence="1 2">
    <name type="scientific">Paramuricea clavata</name>
    <name type="common">Red gorgonian</name>
    <name type="synonym">Violescent sea-whip</name>
    <dbReference type="NCBI Taxonomy" id="317549"/>
    <lineage>
        <taxon>Eukaryota</taxon>
        <taxon>Metazoa</taxon>
        <taxon>Cnidaria</taxon>
        <taxon>Anthozoa</taxon>
        <taxon>Octocorallia</taxon>
        <taxon>Malacalcyonacea</taxon>
        <taxon>Plexauridae</taxon>
        <taxon>Paramuricea</taxon>
    </lineage>
</organism>
<dbReference type="EMBL" id="CACRXK020024380">
    <property type="protein sequence ID" value="CAB4038596.1"/>
    <property type="molecule type" value="Genomic_DNA"/>
</dbReference>
<evidence type="ECO:0000313" key="2">
    <source>
        <dbReference type="Proteomes" id="UP001152795"/>
    </source>
</evidence>
<name>A0A7D9LQJ1_PARCT</name>
<proteinExistence type="predicted"/>
<keyword evidence="2" id="KW-1185">Reference proteome</keyword>
<dbReference type="InterPro" id="IPR036226">
    <property type="entry name" value="LipOase_C_sf"/>
</dbReference>